<dbReference type="EMBL" id="BACD03000009">
    <property type="protein sequence ID" value="GAO47536.1"/>
    <property type="molecule type" value="Genomic_DNA"/>
</dbReference>
<evidence type="ECO:0000313" key="1">
    <source>
        <dbReference type="EMBL" id="GAO47536.1"/>
    </source>
</evidence>
<reference evidence="1 2" key="2">
    <citation type="journal article" date="2014" name="J. Gen. Appl. Microbiol.">
        <title>The early diverging ascomycetous budding yeast Saitoella complicata has three histone deacetylases belonging to the Clr6, Hos2, and Rpd3 lineages.</title>
        <authorList>
            <person name="Nishida H."/>
            <person name="Matsumoto T."/>
            <person name="Kondo S."/>
            <person name="Hamamoto M."/>
            <person name="Yoshikawa H."/>
        </authorList>
    </citation>
    <scope>NUCLEOTIDE SEQUENCE [LARGE SCALE GENOMIC DNA]</scope>
    <source>
        <strain evidence="1 2">NRRL Y-17804</strain>
    </source>
</reference>
<name>A0A0E9NCW0_SAICN</name>
<accession>A0A0E9NCW0</accession>
<organism evidence="1 2">
    <name type="scientific">Saitoella complicata (strain BCRC 22490 / CBS 7301 / JCM 7358 / NBRC 10748 / NRRL Y-17804)</name>
    <dbReference type="NCBI Taxonomy" id="698492"/>
    <lineage>
        <taxon>Eukaryota</taxon>
        <taxon>Fungi</taxon>
        <taxon>Dikarya</taxon>
        <taxon>Ascomycota</taxon>
        <taxon>Taphrinomycotina</taxon>
        <taxon>Taphrinomycotina incertae sedis</taxon>
        <taxon>Saitoella</taxon>
    </lineage>
</organism>
<gene>
    <name evidence="1" type="ORF">G7K_1741-t1</name>
</gene>
<sequence length="170" mass="19285">MKCSAMQKPSERETVWNLKAGYTSAMGRIIRDVQVVVAEIRSEVAAKKAKIEVAKKAKEVNVVVTDAQKRRSVDSGYDLCNRASIEFCTTTTTTGPTVKPAPFKKSGISNFTSICGMNNMVATKSKKLGIIRKEWHCWYQEKKPVTLEIVQEKRVKLTGERRVWDARRMW</sequence>
<comment type="caution">
    <text evidence="1">The sequence shown here is derived from an EMBL/GenBank/DDBJ whole genome shotgun (WGS) entry which is preliminary data.</text>
</comment>
<protein>
    <submittedName>
        <fullName evidence="1">Uncharacterized protein</fullName>
    </submittedName>
</protein>
<reference evidence="1 2" key="1">
    <citation type="journal article" date="2011" name="J. Gen. Appl. Microbiol.">
        <title>Draft genome sequencing of the enigmatic yeast Saitoella complicata.</title>
        <authorList>
            <person name="Nishida H."/>
            <person name="Hamamoto M."/>
            <person name="Sugiyama J."/>
        </authorList>
    </citation>
    <scope>NUCLEOTIDE SEQUENCE [LARGE SCALE GENOMIC DNA]</scope>
    <source>
        <strain evidence="1 2">NRRL Y-17804</strain>
    </source>
</reference>
<dbReference type="Proteomes" id="UP000033140">
    <property type="component" value="Unassembled WGS sequence"/>
</dbReference>
<reference evidence="1 2" key="3">
    <citation type="journal article" date="2015" name="Genome Announc.">
        <title>Draft Genome Sequence of the Archiascomycetous Yeast Saitoella complicata.</title>
        <authorList>
            <person name="Yamauchi K."/>
            <person name="Kondo S."/>
            <person name="Hamamoto M."/>
            <person name="Takahashi Y."/>
            <person name="Ogura Y."/>
            <person name="Hayashi T."/>
            <person name="Nishida H."/>
        </authorList>
    </citation>
    <scope>NUCLEOTIDE SEQUENCE [LARGE SCALE GENOMIC DNA]</scope>
    <source>
        <strain evidence="1 2">NRRL Y-17804</strain>
    </source>
</reference>
<proteinExistence type="predicted"/>
<evidence type="ECO:0000313" key="2">
    <source>
        <dbReference type="Proteomes" id="UP000033140"/>
    </source>
</evidence>
<dbReference type="AlphaFoldDB" id="A0A0E9NCW0"/>
<keyword evidence="2" id="KW-1185">Reference proteome</keyword>